<sequence>HQGSNFLELHNEFSSLWCIKDRDPKQVERKVLSFQRHYSIPPPGVKARFTIFWFLLSFRYFGWKCEVYVWIVYAVILYIYSFCVGASGRFCAPLSVPAQSA</sequence>
<dbReference type="AlphaFoldDB" id="A0A9D2FEP3"/>
<organism evidence="2 3">
    <name type="scientific">Candidatus Faecalibacterium gallistercoris</name>
    <dbReference type="NCBI Taxonomy" id="2838579"/>
    <lineage>
        <taxon>Bacteria</taxon>
        <taxon>Bacillati</taxon>
        <taxon>Bacillota</taxon>
        <taxon>Clostridia</taxon>
        <taxon>Eubacteriales</taxon>
        <taxon>Oscillospiraceae</taxon>
        <taxon>Faecalibacterium</taxon>
    </lineage>
</organism>
<protein>
    <submittedName>
        <fullName evidence="2">Uncharacterized protein</fullName>
    </submittedName>
</protein>
<proteinExistence type="predicted"/>
<accession>A0A9D2FEP3</accession>
<keyword evidence="1" id="KW-0472">Membrane</keyword>
<gene>
    <name evidence="2" type="ORF">H9725_00185</name>
</gene>
<name>A0A9D2FEP3_9FIRM</name>
<dbReference type="Proteomes" id="UP000824065">
    <property type="component" value="Unassembled WGS sequence"/>
</dbReference>
<keyword evidence="1" id="KW-1133">Transmembrane helix</keyword>
<feature type="non-terminal residue" evidence="2">
    <location>
        <position position="1"/>
    </location>
</feature>
<dbReference type="EMBL" id="DXBJ01000002">
    <property type="protein sequence ID" value="HIZ57002.1"/>
    <property type="molecule type" value="Genomic_DNA"/>
</dbReference>
<evidence type="ECO:0000313" key="3">
    <source>
        <dbReference type="Proteomes" id="UP000824065"/>
    </source>
</evidence>
<feature type="transmembrane region" description="Helical" evidence="1">
    <location>
        <begin position="67"/>
        <end position="86"/>
    </location>
</feature>
<comment type="caution">
    <text evidence="2">The sequence shown here is derived from an EMBL/GenBank/DDBJ whole genome shotgun (WGS) entry which is preliminary data.</text>
</comment>
<evidence type="ECO:0000313" key="2">
    <source>
        <dbReference type="EMBL" id="HIZ57002.1"/>
    </source>
</evidence>
<keyword evidence="1" id="KW-0812">Transmembrane</keyword>
<reference evidence="2" key="1">
    <citation type="journal article" date="2021" name="PeerJ">
        <title>Extensive microbial diversity within the chicken gut microbiome revealed by metagenomics and culture.</title>
        <authorList>
            <person name="Gilroy R."/>
            <person name="Ravi A."/>
            <person name="Getino M."/>
            <person name="Pursley I."/>
            <person name="Horton D.L."/>
            <person name="Alikhan N.F."/>
            <person name="Baker D."/>
            <person name="Gharbi K."/>
            <person name="Hall N."/>
            <person name="Watson M."/>
            <person name="Adriaenssens E.M."/>
            <person name="Foster-Nyarko E."/>
            <person name="Jarju S."/>
            <person name="Secka A."/>
            <person name="Antonio M."/>
            <person name="Oren A."/>
            <person name="Chaudhuri R.R."/>
            <person name="La Ragione R."/>
            <person name="Hildebrand F."/>
            <person name="Pallen M.J."/>
        </authorList>
    </citation>
    <scope>NUCLEOTIDE SEQUENCE</scope>
    <source>
        <strain evidence="2">ChiBcec16-3735</strain>
    </source>
</reference>
<reference evidence="2" key="2">
    <citation type="submission" date="2021-04" db="EMBL/GenBank/DDBJ databases">
        <authorList>
            <person name="Gilroy R."/>
        </authorList>
    </citation>
    <scope>NUCLEOTIDE SEQUENCE</scope>
    <source>
        <strain evidence="2">ChiBcec16-3735</strain>
    </source>
</reference>
<evidence type="ECO:0000256" key="1">
    <source>
        <dbReference type="SAM" id="Phobius"/>
    </source>
</evidence>